<organism evidence="2 3">
    <name type="scientific">Pleurodeles waltl</name>
    <name type="common">Iberian ribbed newt</name>
    <dbReference type="NCBI Taxonomy" id="8319"/>
    <lineage>
        <taxon>Eukaryota</taxon>
        <taxon>Metazoa</taxon>
        <taxon>Chordata</taxon>
        <taxon>Craniata</taxon>
        <taxon>Vertebrata</taxon>
        <taxon>Euteleostomi</taxon>
        <taxon>Amphibia</taxon>
        <taxon>Batrachia</taxon>
        <taxon>Caudata</taxon>
        <taxon>Salamandroidea</taxon>
        <taxon>Salamandridae</taxon>
        <taxon>Pleurodelinae</taxon>
        <taxon>Pleurodeles</taxon>
    </lineage>
</organism>
<evidence type="ECO:0000313" key="2">
    <source>
        <dbReference type="EMBL" id="KAJ1205790.1"/>
    </source>
</evidence>
<feature type="region of interest" description="Disordered" evidence="1">
    <location>
        <begin position="78"/>
        <end position="99"/>
    </location>
</feature>
<evidence type="ECO:0000313" key="3">
    <source>
        <dbReference type="Proteomes" id="UP001066276"/>
    </source>
</evidence>
<proteinExistence type="predicted"/>
<accession>A0AAV7VVS3</accession>
<dbReference type="AlphaFoldDB" id="A0AAV7VVS3"/>
<feature type="compositionally biased region" description="Polar residues" evidence="1">
    <location>
        <begin position="78"/>
        <end position="95"/>
    </location>
</feature>
<gene>
    <name evidence="2" type="ORF">NDU88_001216</name>
</gene>
<evidence type="ECO:0000256" key="1">
    <source>
        <dbReference type="SAM" id="MobiDB-lite"/>
    </source>
</evidence>
<comment type="caution">
    <text evidence="2">The sequence shown here is derived from an EMBL/GenBank/DDBJ whole genome shotgun (WGS) entry which is preliminary data.</text>
</comment>
<keyword evidence="3" id="KW-1185">Reference proteome</keyword>
<reference evidence="2" key="1">
    <citation type="journal article" date="2022" name="bioRxiv">
        <title>Sequencing and chromosome-scale assembly of the giantPleurodeles waltlgenome.</title>
        <authorList>
            <person name="Brown T."/>
            <person name="Elewa A."/>
            <person name="Iarovenko S."/>
            <person name="Subramanian E."/>
            <person name="Araus A.J."/>
            <person name="Petzold A."/>
            <person name="Susuki M."/>
            <person name="Suzuki K.-i.T."/>
            <person name="Hayashi T."/>
            <person name="Toyoda A."/>
            <person name="Oliveira C."/>
            <person name="Osipova E."/>
            <person name="Leigh N.D."/>
            <person name="Simon A."/>
            <person name="Yun M.H."/>
        </authorList>
    </citation>
    <scope>NUCLEOTIDE SEQUENCE</scope>
    <source>
        <strain evidence="2">20211129_DDA</strain>
        <tissue evidence="2">Liver</tissue>
    </source>
</reference>
<protein>
    <submittedName>
        <fullName evidence="2">Uncharacterized protein</fullName>
    </submittedName>
</protein>
<name>A0AAV7VVS3_PLEWA</name>
<dbReference type="EMBL" id="JANPWB010000002">
    <property type="protein sequence ID" value="KAJ1205790.1"/>
    <property type="molecule type" value="Genomic_DNA"/>
</dbReference>
<dbReference type="Proteomes" id="UP001066276">
    <property type="component" value="Chromosome 1_2"/>
</dbReference>
<sequence>MGQAYTQPEVAIKGAVSELEGANSVSEWEPGKDLVSGLAKVLPWLAKLGNAPRIDLASEGSALAMLKGLAMGISTNLQGATTGTQEPPRATATTSHKPKSSIALPAVVGATTSTSPLEKQGPLSSPLGTWFPPVFGLLVIPLGIGRGRSSTCIAVGVRTQVSGFFG</sequence>